<feature type="region of interest" description="Disordered" evidence="1">
    <location>
        <begin position="1"/>
        <end position="20"/>
    </location>
</feature>
<feature type="compositionally biased region" description="Basic and acidic residues" evidence="1">
    <location>
        <begin position="700"/>
        <end position="716"/>
    </location>
</feature>
<dbReference type="EMBL" id="AWWV01011403">
    <property type="protein sequence ID" value="OMO72663.1"/>
    <property type="molecule type" value="Genomic_DNA"/>
</dbReference>
<feature type="compositionally biased region" description="Basic and acidic residues" evidence="1">
    <location>
        <begin position="676"/>
        <end position="688"/>
    </location>
</feature>
<feature type="domain" description="F-box" evidence="2">
    <location>
        <begin position="272"/>
        <end position="322"/>
    </location>
</feature>
<dbReference type="FunFam" id="3.40.30.10:FF:000091">
    <property type="entry name" value="Glutathione S-transferase L2, chloroplastic"/>
    <property type="match status" value="1"/>
</dbReference>
<evidence type="ECO:0008006" key="7">
    <source>
        <dbReference type="Google" id="ProtNLM"/>
    </source>
</evidence>
<dbReference type="GO" id="GO:0004364">
    <property type="term" value="F:glutathione transferase activity"/>
    <property type="evidence" value="ECO:0007669"/>
    <property type="project" value="InterPro"/>
</dbReference>
<dbReference type="InterPro" id="IPR036047">
    <property type="entry name" value="F-box-like_dom_sf"/>
</dbReference>
<sequence length="783" mass="89150">MAANTVENLPPPLDATAEQPPLFDGTTRLYTCYTCPFAQRVWITRNYKGLQDKIKLVPLNLQNRPAWYKEKVYPENKVPALEHNGKIIGESLDLIKYVDSNFERPSLLPEDPEKKKFFEELLSYLDQFLRIVYTSFMGSDHPKEAVDPVFDHLENALHKFDGPFFLGEFSLADIACIPFIERFQIFLSEVFQYDIVAGRPKLAAWIEEMNKLDAYKQTKLTDLKEFVAYYKQRFLLRALKTLFSLLCFSPFAFKLSFPSKTETKISKSKATMSDYLNLPQELLVDILVRLPIEDVVKSTAVCKSWNSLIKTPTFTSAHLQKTISFNNSTNTHHLLFRICPKESIFQERVEEKYSLRFDNEDVDEYKQLNLPRNVQSFMGCFRVAGSINGLVCLDDDMRSYMDTFFLWNPTIKKVVRVPEPGVTFDSHGGFDACTGFGFDSKTNDYKLLRFVELVDYAAPGKEPMVEAEIYSLNANCWTSITHIAPKYGLVLRTPKTYGNCFVNGAIHMLVGDKDRNLILAFDVSEEVFREIPLPECLSNYYLRLKCTELLTYGQSIAATTWDWDCRENHLWVMKEYGVAMSWTKVFTEVAESVPRVLFFRKEEGQVFVTVQGGWIASVDIKKKNKQYAEVFGVRAVDSSIGYPVIEGFVESLVLLDKVDACWDLDACGEDPQVDTKSVDDDSDEKGAPEVDESNEDPEVDEKGAPEVDESNEKGDPEVDASSVDDDLDEYFSADDDSNEHMSATSTSLQNVVDESAEGIPEENEDDSSYYEPNDASIESERAL</sequence>
<evidence type="ECO:0000259" key="4">
    <source>
        <dbReference type="PROSITE" id="PS50405"/>
    </source>
</evidence>
<dbReference type="InterPro" id="IPR036249">
    <property type="entry name" value="Thioredoxin-like_sf"/>
</dbReference>
<dbReference type="SUPFAM" id="SSF47616">
    <property type="entry name" value="GST C-terminal domain-like"/>
    <property type="match status" value="1"/>
</dbReference>
<dbReference type="STRING" id="210143.A0A1R3HQP7"/>
<dbReference type="SFLD" id="SFLDS00019">
    <property type="entry name" value="Glutathione_Transferase_(cytos"/>
    <property type="match status" value="1"/>
</dbReference>
<protein>
    <recommendedName>
        <fullName evidence="7">F-box domain-containing protein</fullName>
    </recommendedName>
</protein>
<feature type="region of interest" description="Disordered" evidence="1">
    <location>
        <begin position="669"/>
        <end position="783"/>
    </location>
</feature>
<dbReference type="InterPro" id="IPR001810">
    <property type="entry name" value="F-box_dom"/>
</dbReference>
<dbReference type="PANTHER" id="PTHR44328">
    <property type="entry name" value="GLUTATHIONE S-TRANSFERASE L1"/>
    <property type="match status" value="1"/>
</dbReference>
<evidence type="ECO:0000313" key="6">
    <source>
        <dbReference type="Proteomes" id="UP000188268"/>
    </source>
</evidence>
<dbReference type="Gene3D" id="1.20.1050.10">
    <property type="match status" value="1"/>
</dbReference>
<gene>
    <name evidence="5" type="ORF">CCACVL1_17672</name>
</gene>
<name>A0A1R3HQP7_COCAP</name>
<dbReference type="Gene3D" id="3.40.30.10">
    <property type="entry name" value="Glutaredoxin"/>
    <property type="match status" value="1"/>
</dbReference>
<dbReference type="InterPro" id="IPR017451">
    <property type="entry name" value="F-box-assoc_interact_dom"/>
</dbReference>
<evidence type="ECO:0000256" key="1">
    <source>
        <dbReference type="SAM" id="MobiDB-lite"/>
    </source>
</evidence>
<dbReference type="Pfam" id="PF12937">
    <property type="entry name" value="F-box-like"/>
    <property type="match status" value="1"/>
</dbReference>
<dbReference type="Pfam" id="PF08268">
    <property type="entry name" value="FBA_3"/>
    <property type="match status" value="1"/>
</dbReference>
<dbReference type="Proteomes" id="UP000188268">
    <property type="component" value="Unassembled WGS sequence"/>
</dbReference>
<dbReference type="Pfam" id="PF13417">
    <property type="entry name" value="GST_N_3"/>
    <property type="match status" value="1"/>
</dbReference>
<evidence type="ECO:0000259" key="2">
    <source>
        <dbReference type="PROSITE" id="PS50181"/>
    </source>
</evidence>
<dbReference type="InterPro" id="IPR004045">
    <property type="entry name" value="Glutathione_S-Trfase_N"/>
</dbReference>
<dbReference type="InterPro" id="IPR036282">
    <property type="entry name" value="Glutathione-S-Trfase_C_sf"/>
</dbReference>
<dbReference type="SMART" id="SM00256">
    <property type="entry name" value="FBOX"/>
    <property type="match status" value="1"/>
</dbReference>
<feature type="compositionally biased region" description="Acidic residues" evidence="1">
    <location>
        <begin position="689"/>
        <end position="699"/>
    </location>
</feature>
<feature type="compositionally biased region" description="Polar residues" evidence="1">
    <location>
        <begin position="740"/>
        <end position="752"/>
    </location>
</feature>
<feature type="domain" description="GST C-terminal" evidence="4">
    <location>
        <begin position="107"/>
        <end position="230"/>
    </location>
</feature>
<dbReference type="SUPFAM" id="SSF52833">
    <property type="entry name" value="Thioredoxin-like"/>
    <property type="match status" value="1"/>
</dbReference>
<dbReference type="Pfam" id="PF13410">
    <property type="entry name" value="GST_C_2"/>
    <property type="match status" value="1"/>
</dbReference>
<accession>A0A1R3HQP7</accession>
<feature type="compositionally biased region" description="Acidic residues" evidence="1">
    <location>
        <begin position="722"/>
        <end position="737"/>
    </location>
</feature>
<feature type="compositionally biased region" description="Acidic residues" evidence="1">
    <location>
        <begin position="754"/>
        <end position="768"/>
    </location>
</feature>
<dbReference type="PROSITE" id="PS50404">
    <property type="entry name" value="GST_NTER"/>
    <property type="match status" value="1"/>
</dbReference>
<keyword evidence="6" id="KW-1185">Reference proteome</keyword>
<dbReference type="PROSITE" id="PS50405">
    <property type="entry name" value="GST_CTER"/>
    <property type="match status" value="1"/>
</dbReference>
<reference evidence="5 6" key="1">
    <citation type="submission" date="2013-09" db="EMBL/GenBank/DDBJ databases">
        <title>Corchorus capsularis genome sequencing.</title>
        <authorList>
            <person name="Alam M."/>
            <person name="Haque M.S."/>
            <person name="Islam M.S."/>
            <person name="Emdad E.M."/>
            <person name="Islam M.M."/>
            <person name="Ahmed B."/>
            <person name="Halim A."/>
            <person name="Hossen Q.M.M."/>
            <person name="Hossain M.Z."/>
            <person name="Ahmed R."/>
            <person name="Khan M.M."/>
            <person name="Islam R."/>
            <person name="Rashid M.M."/>
            <person name="Khan S.A."/>
            <person name="Rahman M.S."/>
            <person name="Alam M."/>
        </authorList>
    </citation>
    <scope>NUCLEOTIDE SEQUENCE [LARGE SCALE GENOMIC DNA]</scope>
    <source>
        <strain evidence="6">cv. CVL-1</strain>
        <tissue evidence="5">Whole seedling</tissue>
    </source>
</reference>
<dbReference type="InterPro" id="IPR044629">
    <property type="entry name" value="GSTL1/2/3"/>
</dbReference>
<dbReference type="OrthoDB" id="591557at2759"/>
<evidence type="ECO:0000259" key="3">
    <source>
        <dbReference type="PROSITE" id="PS50404"/>
    </source>
</evidence>
<evidence type="ECO:0000313" key="5">
    <source>
        <dbReference type="EMBL" id="OMO72663.1"/>
    </source>
</evidence>
<dbReference type="InterPro" id="IPR040079">
    <property type="entry name" value="Glutathione_S-Trfase"/>
</dbReference>
<dbReference type="NCBIfam" id="TIGR01640">
    <property type="entry name" value="F_box_assoc_1"/>
    <property type="match status" value="1"/>
</dbReference>
<feature type="domain" description="GST N-terminal" evidence="3">
    <location>
        <begin position="25"/>
        <end position="106"/>
    </location>
</feature>
<proteinExistence type="predicted"/>
<dbReference type="PROSITE" id="PS50181">
    <property type="entry name" value="FBOX"/>
    <property type="match status" value="1"/>
</dbReference>
<dbReference type="SUPFAM" id="SSF81383">
    <property type="entry name" value="F-box domain"/>
    <property type="match status" value="1"/>
</dbReference>
<dbReference type="Gramene" id="OMO72663">
    <property type="protein sequence ID" value="OMO72663"/>
    <property type="gene ID" value="CCACVL1_17672"/>
</dbReference>
<dbReference type="InterPro" id="IPR013187">
    <property type="entry name" value="F-box-assoc_dom_typ3"/>
</dbReference>
<dbReference type="PANTHER" id="PTHR44328:SF6">
    <property type="entry name" value="GLUTATHIONE S-TRANSFERASE L1-RELATED"/>
    <property type="match status" value="1"/>
</dbReference>
<dbReference type="Gene3D" id="1.20.1280.50">
    <property type="match status" value="1"/>
</dbReference>
<dbReference type="InterPro" id="IPR010987">
    <property type="entry name" value="Glutathione-S-Trfase_C-like"/>
</dbReference>
<dbReference type="CDD" id="cd22157">
    <property type="entry name" value="F-box_AtFBW1-like"/>
    <property type="match status" value="1"/>
</dbReference>
<dbReference type="AlphaFoldDB" id="A0A1R3HQP7"/>
<organism evidence="5 6">
    <name type="scientific">Corchorus capsularis</name>
    <name type="common">Jute</name>
    <dbReference type="NCBI Taxonomy" id="210143"/>
    <lineage>
        <taxon>Eukaryota</taxon>
        <taxon>Viridiplantae</taxon>
        <taxon>Streptophyta</taxon>
        <taxon>Embryophyta</taxon>
        <taxon>Tracheophyta</taxon>
        <taxon>Spermatophyta</taxon>
        <taxon>Magnoliopsida</taxon>
        <taxon>eudicotyledons</taxon>
        <taxon>Gunneridae</taxon>
        <taxon>Pentapetalae</taxon>
        <taxon>rosids</taxon>
        <taxon>malvids</taxon>
        <taxon>Malvales</taxon>
        <taxon>Malvaceae</taxon>
        <taxon>Grewioideae</taxon>
        <taxon>Apeibeae</taxon>
        <taxon>Corchorus</taxon>
    </lineage>
</organism>
<dbReference type="SFLD" id="SFLDG00358">
    <property type="entry name" value="Main_(cytGST)"/>
    <property type="match status" value="1"/>
</dbReference>
<comment type="caution">
    <text evidence="5">The sequence shown here is derived from an EMBL/GenBank/DDBJ whole genome shotgun (WGS) entry which is preliminary data.</text>
</comment>